<keyword evidence="8" id="KW-0299">Galactose metabolism</keyword>
<evidence type="ECO:0000256" key="8">
    <source>
        <dbReference type="ARBA" id="ARBA00023144"/>
    </source>
</evidence>
<comment type="catalytic activity">
    <reaction evidence="1 11">
        <text>UDP-alpha-D-glucose = UDP-alpha-D-galactose</text>
        <dbReference type="Rhea" id="RHEA:22168"/>
        <dbReference type="ChEBI" id="CHEBI:58885"/>
        <dbReference type="ChEBI" id="CHEBI:66914"/>
        <dbReference type="EC" id="5.1.3.2"/>
    </reaction>
</comment>
<comment type="cofactor">
    <cofactor evidence="2 11">
        <name>NAD(+)</name>
        <dbReference type="ChEBI" id="CHEBI:57540"/>
    </cofactor>
</comment>
<dbReference type="Proteomes" id="UP000005439">
    <property type="component" value="Chromosome"/>
</dbReference>
<gene>
    <name evidence="13" type="ordered locus">Sulac_2119</name>
</gene>
<evidence type="ECO:0000256" key="7">
    <source>
        <dbReference type="ARBA" id="ARBA00023027"/>
    </source>
</evidence>
<dbReference type="SUPFAM" id="SSF51735">
    <property type="entry name" value="NAD(P)-binding Rossmann-fold domains"/>
    <property type="match status" value="1"/>
</dbReference>
<dbReference type="Pfam" id="PF01370">
    <property type="entry name" value="Epimerase"/>
    <property type="match status" value="1"/>
</dbReference>
<evidence type="ECO:0000256" key="4">
    <source>
        <dbReference type="ARBA" id="ARBA00007637"/>
    </source>
</evidence>
<evidence type="ECO:0000313" key="14">
    <source>
        <dbReference type="Proteomes" id="UP000005439"/>
    </source>
</evidence>
<evidence type="ECO:0000256" key="1">
    <source>
        <dbReference type="ARBA" id="ARBA00000083"/>
    </source>
</evidence>
<dbReference type="GO" id="GO:0003978">
    <property type="term" value="F:UDP-glucose 4-epimerase activity"/>
    <property type="evidence" value="ECO:0007669"/>
    <property type="project" value="UniProtKB-UniRule"/>
</dbReference>
<dbReference type="Gene3D" id="3.40.50.720">
    <property type="entry name" value="NAD(P)-binding Rossmann-like Domain"/>
    <property type="match status" value="1"/>
</dbReference>
<dbReference type="UniPathway" id="UPA00214"/>
<evidence type="ECO:0000256" key="6">
    <source>
        <dbReference type="ARBA" id="ARBA00018569"/>
    </source>
</evidence>
<protein>
    <recommendedName>
        <fullName evidence="6 11">UDP-glucose 4-epimerase</fullName>
        <ecNumber evidence="5 11">5.1.3.2</ecNumber>
    </recommendedName>
</protein>
<feature type="domain" description="NAD-dependent epimerase/dehydratase" evidence="12">
    <location>
        <begin position="3"/>
        <end position="253"/>
    </location>
</feature>
<dbReference type="EC" id="5.1.3.2" evidence="5 11"/>
<dbReference type="Gene3D" id="3.90.25.10">
    <property type="entry name" value="UDP-galactose 4-epimerase, domain 1"/>
    <property type="match status" value="1"/>
</dbReference>
<keyword evidence="10 11" id="KW-0119">Carbohydrate metabolism</keyword>
<evidence type="ECO:0000259" key="12">
    <source>
        <dbReference type="Pfam" id="PF01370"/>
    </source>
</evidence>
<dbReference type="InterPro" id="IPR036291">
    <property type="entry name" value="NAD(P)-bd_dom_sf"/>
</dbReference>
<dbReference type="EMBL" id="CP003179">
    <property type="protein sequence ID" value="AEW05605.1"/>
    <property type="molecule type" value="Genomic_DNA"/>
</dbReference>
<evidence type="ECO:0000256" key="3">
    <source>
        <dbReference type="ARBA" id="ARBA00004947"/>
    </source>
</evidence>
<keyword evidence="14" id="KW-1185">Reference proteome</keyword>
<dbReference type="KEGG" id="sap:Sulac_2119"/>
<reference evidence="13 14" key="2">
    <citation type="journal article" date="2012" name="Stand. Genomic Sci.">
        <title>Complete genome sequence of the moderately thermophilic mineral-sulfide-oxidizing firmicute Sulfobacillus acidophilus type strain (NAL(T)).</title>
        <authorList>
            <person name="Anderson I."/>
            <person name="Chertkov O."/>
            <person name="Chen A."/>
            <person name="Saunders E."/>
            <person name="Lapidus A."/>
            <person name="Nolan M."/>
            <person name="Lucas S."/>
            <person name="Hammon N."/>
            <person name="Deshpande S."/>
            <person name="Cheng J.F."/>
            <person name="Han C."/>
            <person name="Tapia R."/>
            <person name="Goodwin L.A."/>
            <person name="Pitluck S."/>
            <person name="Liolios K."/>
            <person name="Pagani I."/>
            <person name="Ivanova N."/>
            <person name="Mikhailova N."/>
            <person name="Pati A."/>
            <person name="Palaniappan K."/>
            <person name="Land M."/>
            <person name="Pan C."/>
            <person name="Rohde M."/>
            <person name="Pukall R."/>
            <person name="Goker M."/>
            <person name="Detter J.C."/>
            <person name="Woyke T."/>
            <person name="Bristow J."/>
            <person name="Eisen J.A."/>
            <person name="Markowitz V."/>
            <person name="Hugenholtz P."/>
            <person name="Kyrpides N.C."/>
            <person name="Klenk H.P."/>
            <person name="Mavromatis K."/>
        </authorList>
    </citation>
    <scope>NUCLEOTIDE SEQUENCE [LARGE SCALE GENOMIC DNA]</scope>
    <source>
        <strain evidence="14">ATCC 700253 / DSM 10332 / NAL</strain>
    </source>
</reference>
<dbReference type="PATRIC" id="fig|679936.5.peg.2185"/>
<sequence length="328" mass="36132">MRILVTGGAGYIGSHTVSVLVDHGHDVTVVDNLTTGHRESLAPFAGVRLVTADIRDSERMTAVLRQQDIDAVIHFAALSLVGHSMTDPLAYYHNNVGGTERLLSAMKDAGVSRLVFSSTAAVYGEPMSVPIAEDAPTRPTNPYGETKRVIENMLAWAYQAHRLTSVSLRYFNAAGAHPNLPLGEDHHPETHLIPRVLQAALRNEPVPVYGTDYPTPDGTAVRDYIHVLDLAEAHRLALEWLEHHPGAHAFNLGNGQGFSVRQVIDAARLVTQQDIPVTYGPRRAGDPAQLVASVERAQQWLGWTPRLSDLTTIVQTAWDWHRRHPWGY</sequence>
<proteinExistence type="inferred from homology"/>
<accession>G8TSZ0</accession>
<keyword evidence="9 11" id="KW-0413">Isomerase</keyword>
<dbReference type="CDD" id="cd05247">
    <property type="entry name" value="UDP_G4E_1_SDR_e"/>
    <property type="match status" value="1"/>
</dbReference>
<evidence type="ECO:0000256" key="11">
    <source>
        <dbReference type="RuleBase" id="RU366046"/>
    </source>
</evidence>
<dbReference type="STRING" id="679936.Sulac_2119"/>
<dbReference type="InterPro" id="IPR001509">
    <property type="entry name" value="Epimerase_deHydtase"/>
</dbReference>
<keyword evidence="7 11" id="KW-0520">NAD</keyword>
<evidence type="ECO:0000256" key="2">
    <source>
        <dbReference type="ARBA" id="ARBA00001911"/>
    </source>
</evidence>
<dbReference type="InterPro" id="IPR005886">
    <property type="entry name" value="UDP_G4E"/>
</dbReference>
<comment type="subunit">
    <text evidence="11">Homodimer.</text>
</comment>
<dbReference type="NCBIfam" id="TIGR01179">
    <property type="entry name" value="galE"/>
    <property type="match status" value="1"/>
</dbReference>
<comment type="similarity">
    <text evidence="4 11">Belongs to the NAD(P)-dependent epimerase/dehydratase family.</text>
</comment>
<dbReference type="PANTHER" id="PTHR43725">
    <property type="entry name" value="UDP-GLUCOSE 4-EPIMERASE"/>
    <property type="match status" value="1"/>
</dbReference>
<evidence type="ECO:0000313" key="13">
    <source>
        <dbReference type="EMBL" id="AEW05605.1"/>
    </source>
</evidence>
<evidence type="ECO:0000256" key="9">
    <source>
        <dbReference type="ARBA" id="ARBA00023235"/>
    </source>
</evidence>
<name>G8TSZ0_SULAD</name>
<dbReference type="PANTHER" id="PTHR43725:SF53">
    <property type="entry name" value="UDP-ARABINOSE 4-EPIMERASE 1"/>
    <property type="match status" value="1"/>
</dbReference>
<comment type="pathway">
    <text evidence="3 11">Carbohydrate metabolism; galactose metabolism.</text>
</comment>
<dbReference type="AlphaFoldDB" id="G8TSZ0"/>
<reference evidence="14" key="1">
    <citation type="submission" date="2011-12" db="EMBL/GenBank/DDBJ databases">
        <title>The complete genome of chromosome of Sulfobacillus acidophilus DSM 10332.</title>
        <authorList>
            <person name="Lucas S."/>
            <person name="Han J."/>
            <person name="Lapidus A."/>
            <person name="Bruce D."/>
            <person name="Goodwin L."/>
            <person name="Pitluck S."/>
            <person name="Peters L."/>
            <person name="Kyrpides N."/>
            <person name="Mavromatis K."/>
            <person name="Ivanova N."/>
            <person name="Mikhailova N."/>
            <person name="Chertkov O."/>
            <person name="Saunders E."/>
            <person name="Detter J.C."/>
            <person name="Tapia R."/>
            <person name="Han C."/>
            <person name="Land M."/>
            <person name="Hauser L."/>
            <person name="Markowitz V."/>
            <person name="Cheng J.-F."/>
            <person name="Hugenholtz P."/>
            <person name="Woyke T."/>
            <person name="Wu D."/>
            <person name="Pukall R."/>
            <person name="Gehrich-Schroeter G."/>
            <person name="Schneider S."/>
            <person name="Klenk H.-P."/>
            <person name="Eisen J.A."/>
        </authorList>
    </citation>
    <scope>NUCLEOTIDE SEQUENCE [LARGE SCALE GENOMIC DNA]</scope>
    <source>
        <strain evidence="14">ATCC 700253 / DSM 10332 / NAL</strain>
    </source>
</reference>
<dbReference type="GO" id="GO:0033499">
    <property type="term" value="P:galactose catabolic process via UDP-galactose, Leloir pathway"/>
    <property type="evidence" value="ECO:0007669"/>
    <property type="project" value="TreeGrafter"/>
</dbReference>
<organism evidence="13 14">
    <name type="scientific">Sulfobacillus acidophilus (strain ATCC 700253 / DSM 10332 / NAL)</name>
    <dbReference type="NCBI Taxonomy" id="679936"/>
    <lineage>
        <taxon>Bacteria</taxon>
        <taxon>Bacillati</taxon>
        <taxon>Bacillota</taxon>
        <taxon>Clostridia</taxon>
        <taxon>Eubacteriales</taxon>
        <taxon>Clostridiales Family XVII. Incertae Sedis</taxon>
        <taxon>Sulfobacillus</taxon>
    </lineage>
</organism>
<evidence type="ECO:0000256" key="10">
    <source>
        <dbReference type="ARBA" id="ARBA00023277"/>
    </source>
</evidence>
<evidence type="ECO:0000256" key="5">
    <source>
        <dbReference type="ARBA" id="ARBA00013189"/>
    </source>
</evidence>
<dbReference type="HOGENOM" id="CLU_007383_1_10_9"/>